<proteinExistence type="predicted"/>
<dbReference type="EMBL" id="JAETXX010000001">
    <property type="protein sequence ID" value="MCF8713644.1"/>
    <property type="molecule type" value="Genomic_DNA"/>
</dbReference>
<sequence length="790" mass="91567">MNKVLNAFCMLLISISGFAQETEYPAEDYVKITDDGAWCWFSDPRVLYANDMYFGGYVNSEGDIESFSYNPKTNETKHVTHMEKLDQDDHANPSITTLEDGRLITFFTAHGDKKPMYYRISKNKYDVTEWEPVQEISNYGNGSFGATYSNPVSLSEESNRLFLFFRGTDFKPNFMYSDDLENWSEAKTLIKNAEDSREGPRGRPYLKVANNGKDQIHFAFTNGHPRQKYLNSIYYMSYKDGALRKANGDKIGTLADAPYTHEQADLVYDAGKSKHRAWVWDVAYDANDYPVIAYVQFVSELKHQYWYARWDGEKWQNHKITDAGRWFQRNYDPKENEEDEPHYSGGLYLDHNNPDVVYLSKPVNDVFEIQKWTTKNYGNNWEIDSITQNSSKDNVRPYVALNDPNSKVFWMYNHDYAGFTNYHSAIRVNDVSKGFSASFKKEDVKHVMKEVADWQIEDFPEATKGNVSMYWVNATLFYGMSQWAKMADSESYYDWLHTIGKKNYWQVGERMYHADDICIGQTYLELYKKYKKDDILIPTIARTEWVIENTPKWDKNNTEDNFRRNHKRWSWCDALFMGPPVYAGLYEATGDKKYLKYMDDGFKITYDFLYDEDESLFYRDLRFPSMKEANGEKVFWGRGNGWVIGGLVNILKAVPKGNKYRPYYENLYKDMCKRVVGLQDEEGFWHASLLDPESYPVPETSATGFMVYGIAYGINNGLLEGQEYKEAAKKGWSALVSAVNTEGKLGWVQPVGASPKSVTKNMTQKYGVGAFLMAGSEVYLMSTPEDMLSR</sequence>
<dbReference type="InterPro" id="IPR036278">
    <property type="entry name" value="Sialidase_sf"/>
</dbReference>
<dbReference type="InterPro" id="IPR010905">
    <property type="entry name" value="Glyco_hydro_88"/>
</dbReference>
<evidence type="ECO:0000313" key="4">
    <source>
        <dbReference type="Proteomes" id="UP000829517"/>
    </source>
</evidence>
<dbReference type="SUPFAM" id="SSF50939">
    <property type="entry name" value="Sialidases"/>
    <property type="match status" value="1"/>
</dbReference>
<dbReference type="SUPFAM" id="SSF48208">
    <property type="entry name" value="Six-hairpin glycosidases"/>
    <property type="match status" value="1"/>
</dbReference>
<gene>
    <name evidence="3" type="ORF">JM658_02295</name>
</gene>
<name>A0ABS9IZP7_9FLAO</name>
<keyword evidence="1 3" id="KW-0378">Hydrolase</keyword>
<dbReference type="Proteomes" id="UP000829517">
    <property type="component" value="Unassembled WGS sequence"/>
</dbReference>
<dbReference type="Pfam" id="PF07470">
    <property type="entry name" value="Glyco_hydro_88"/>
    <property type="match status" value="1"/>
</dbReference>
<evidence type="ECO:0000313" key="3">
    <source>
        <dbReference type="EMBL" id="MCF8713644.1"/>
    </source>
</evidence>
<dbReference type="InterPro" id="IPR052043">
    <property type="entry name" value="PolySaccharide_Degr_Enz"/>
</dbReference>
<dbReference type="Gene3D" id="1.50.10.10">
    <property type="match status" value="1"/>
</dbReference>
<dbReference type="PANTHER" id="PTHR33886:SF8">
    <property type="entry name" value="UNSATURATED RHAMNOGALACTURONAN HYDROLASE (EUROFUNG)"/>
    <property type="match status" value="1"/>
</dbReference>
<evidence type="ECO:0000256" key="2">
    <source>
        <dbReference type="SAM" id="SignalP"/>
    </source>
</evidence>
<evidence type="ECO:0000256" key="1">
    <source>
        <dbReference type="ARBA" id="ARBA00022801"/>
    </source>
</evidence>
<keyword evidence="2" id="KW-0732">Signal</keyword>
<dbReference type="PANTHER" id="PTHR33886">
    <property type="entry name" value="UNSATURATED RHAMNOGALACTURONAN HYDROLASE (EUROFUNG)"/>
    <property type="match status" value="1"/>
</dbReference>
<dbReference type="Pfam" id="PF15892">
    <property type="entry name" value="BNR_4"/>
    <property type="match status" value="1"/>
</dbReference>
<dbReference type="InterPro" id="IPR008928">
    <property type="entry name" value="6-hairpin_glycosidase_sf"/>
</dbReference>
<reference evidence="3 4" key="1">
    <citation type="submission" date="2021-01" db="EMBL/GenBank/DDBJ databases">
        <title>Genome sequencing of Joostella atrarenae M1-2 (= KCTC 23194).</title>
        <authorList>
            <person name="Zakaria M.R."/>
            <person name="Lam M.Q."/>
            <person name="Chong C.S."/>
        </authorList>
    </citation>
    <scope>NUCLEOTIDE SEQUENCE [LARGE SCALE GENOMIC DNA]</scope>
    <source>
        <strain evidence="3 4">M1-2</strain>
    </source>
</reference>
<comment type="caution">
    <text evidence="3">The sequence shown here is derived from an EMBL/GenBank/DDBJ whole genome shotgun (WGS) entry which is preliminary data.</text>
</comment>
<dbReference type="GO" id="GO:0016787">
    <property type="term" value="F:hydrolase activity"/>
    <property type="evidence" value="ECO:0007669"/>
    <property type="project" value="UniProtKB-KW"/>
</dbReference>
<protein>
    <submittedName>
        <fullName evidence="3">Glycoside hydrolase family 88 protein</fullName>
    </submittedName>
</protein>
<feature type="chain" id="PRO_5046740886" evidence="2">
    <location>
        <begin position="20"/>
        <end position="790"/>
    </location>
</feature>
<keyword evidence="4" id="KW-1185">Reference proteome</keyword>
<dbReference type="RefSeq" id="WP_236957609.1">
    <property type="nucleotide sequence ID" value="NZ_JAETXX010000001.1"/>
</dbReference>
<organism evidence="3 4">
    <name type="scientific">Joostella atrarenae</name>
    <dbReference type="NCBI Taxonomy" id="679257"/>
    <lineage>
        <taxon>Bacteria</taxon>
        <taxon>Pseudomonadati</taxon>
        <taxon>Bacteroidota</taxon>
        <taxon>Flavobacteriia</taxon>
        <taxon>Flavobacteriales</taxon>
        <taxon>Flavobacteriaceae</taxon>
        <taxon>Joostella</taxon>
    </lineage>
</organism>
<feature type="signal peptide" evidence="2">
    <location>
        <begin position="1"/>
        <end position="19"/>
    </location>
</feature>
<accession>A0ABS9IZP7</accession>
<dbReference type="InterPro" id="IPR012341">
    <property type="entry name" value="6hp_glycosidase-like_sf"/>
</dbReference>